<dbReference type="PRINTS" id="PR00753">
    <property type="entry name" value="ACCSYNTHASE"/>
</dbReference>
<keyword evidence="2" id="KW-0663">Pyridoxal phosphate</keyword>
<evidence type="ECO:0000259" key="3">
    <source>
        <dbReference type="Pfam" id="PF00155"/>
    </source>
</evidence>
<gene>
    <name evidence="4" type="ORF">VPNG_06146</name>
</gene>
<dbReference type="InParanoid" id="A0A423WYS8"/>
<comment type="caution">
    <text evidence="4">The sequence shown here is derived from an EMBL/GenBank/DDBJ whole genome shotgun (WGS) entry which is preliminary data.</text>
</comment>
<dbReference type="InterPro" id="IPR015424">
    <property type="entry name" value="PyrdxlP-dep_Trfase"/>
</dbReference>
<keyword evidence="5" id="KW-1185">Reference proteome</keyword>
<evidence type="ECO:0000256" key="1">
    <source>
        <dbReference type="ARBA" id="ARBA00007441"/>
    </source>
</evidence>
<dbReference type="InterPro" id="IPR015421">
    <property type="entry name" value="PyrdxlP-dep_Trfase_major"/>
</dbReference>
<dbReference type="GO" id="GO:0030170">
    <property type="term" value="F:pyridoxal phosphate binding"/>
    <property type="evidence" value="ECO:0007669"/>
    <property type="project" value="InterPro"/>
</dbReference>
<dbReference type="GO" id="GO:0006520">
    <property type="term" value="P:amino acid metabolic process"/>
    <property type="evidence" value="ECO:0007669"/>
    <property type="project" value="TreeGrafter"/>
</dbReference>
<evidence type="ECO:0000256" key="2">
    <source>
        <dbReference type="ARBA" id="ARBA00022898"/>
    </source>
</evidence>
<name>A0A423WYS8_9PEZI</name>
<dbReference type="OrthoDB" id="7042322at2759"/>
<dbReference type="STRING" id="1230097.A0A423WYS8"/>
<dbReference type="InterPro" id="IPR004838">
    <property type="entry name" value="NHTrfase_class1_PyrdxlP-BS"/>
</dbReference>
<evidence type="ECO:0000313" key="5">
    <source>
        <dbReference type="Proteomes" id="UP000285146"/>
    </source>
</evidence>
<dbReference type="PANTHER" id="PTHR43795:SF39">
    <property type="entry name" value="AMINOTRANSFERASE CLASS I_CLASSII DOMAIN-CONTAINING PROTEIN"/>
    <property type="match status" value="1"/>
</dbReference>
<dbReference type="InterPro" id="IPR004839">
    <property type="entry name" value="Aminotransferase_I/II_large"/>
</dbReference>
<evidence type="ECO:0000313" key="4">
    <source>
        <dbReference type="EMBL" id="ROW08620.1"/>
    </source>
</evidence>
<sequence>MPPLPPSRRGQDNVRPDLMIDLSRRLAHNAYNKKSNPTGIVDLGSATNELMLDELQKWLGKNKRSDDKAKYLKYNDTQCAPALPAVAAEFMNEHFHPRVLLTASNILAGNGVTALLDTLFFNIADEGDAVLVPTPSYGMFMHDVTTRNGLHLVGVPCDDITEARFRQHVRPGRPQPELISRLELVVAEQRRLGRRVAALLIANPENPLGRCYTAEILWYLVGFCQEQGLHLVVDEVYALSGGDNFNSVLSLPLNMRDSLSNVHVLWGMSKDFGLGGCRVGFLATYNERLYQTMRALSMFTWVTAYSGILATKLLSDHRFIKRKYLPLLHKTLAKRRGQVDGFLSANLIAYTTPDAAFFVFVDLSSWLGDVEGNDDKQREIALCEYLMDFGVFLEPGQAFSSKYPGYFRLNYGAEEAKFKLGLKRLALALRKLDEGDKSSVKLKSKASNSTLLCFN</sequence>
<dbReference type="Gene3D" id="3.40.640.10">
    <property type="entry name" value="Type I PLP-dependent aspartate aminotransferase-like (Major domain)"/>
    <property type="match status" value="1"/>
</dbReference>
<protein>
    <recommendedName>
        <fullName evidence="3">Aminotransferase class I/classII large domain-containing protein</fullName>
    </recommendedName>
</protein>
<dbReference type="EMBL" id="LKEB01000034">
    <property type="protein sequence ID" value="ROW08620.1"/>
    <property type="molecule type" value="Genomic_DNA"/>
</dbReference>
<dbReference type="PROSITE" id="PS00105">
    <property type="entry name" value="AA_TRANSFER_CLASS_1"/>
    <property type="match status" value="1"/>
</dbReference>
<proteinExistence type="inferred from homology"/>
<reference evidence="4 5" key="1">
    <citation type="submission" date="2015-09" db="EMBL/GenBank/DDBJ databases">
        <title>Host preference determinants of Valsa canker pathogens revealed by comparative genomics.</title>
        <authorList>
            <person name="Yin Z."/>
            <person name="Huang L."/>
        </authorList>
    </citation>
    <scope>NUCLEOTIDE SEQUENCE [LARGE SCALE GENOMIC DNA]</scope>
    <source>
        <strain evidence="4 5">SXYLt</strain>
    </source>
</reference>
<dbReference type="AlphaFoldDB" id="A0A423WYS8"/>
<dbReference type="InterPro" id="IPR050478">
    <property type="entry name" value="Ethylene_sulfur-biosynth"/>
</dbReference>
<dbReference type="CDD" id="cd00609">
    <property type="entry name" value="AAT_like"/>
    <property type="match status" value="1"/>
</dbReference>
<dbReference type="Pfam" id="PF00155">
    <property type="entry name" value="Aminotran_1_2"/>
    <property type="match status" value="1"/>
</dbReference>
<dbReference type="PANTHER" id="PTHR43795">
    <property type="entry name" value="BIFUNCTIONAL ASPARTATE AMINOTRANSFERASE AND GLUTAMATE/ASPARTATE-PREPHENATE AMINOTRANSFERASE-RELATED"/>
    <property type="match status" value="1"/>
</dbReference>
<accession>A0A423WYS8</accession>
<dbReference type="Gene3D" id="3.90.1150.10">
    <property type="entry name" value="Aspartate Aminotransferase, domain 1"/>
    <property type="match status" value="1"/>
</dbReference>
<dbReference type="SUPFAM" id="SSF53383">
    <property type="entry name" value="PLP-dependent transferases"/>
    <property type="match status" value="1"/>
</dbReference>
<dbReference type="GO" id="GO:0008483">
    <property type="term" value="F:transaminase activity"/>
    <property type="evidence" value="ECO:0007669"/>
    <property type="project" value="TreeGrafter"/>
</dbReference>
<dbReference type="InterPro" id="IPR015422">
    <property type="entry name" value="PyrdxlP-dep_Trfase_small"/>
</dbReference>
<dbReference type="Proteomes" id="UP000285146">
    <property type="component" value="Unassembled WGS sequence"/>
</dbReference>
<organism evidence="4 5">
    <name type="scientific">Cytospora leucostoma</name>
    <dbReference type="NCBI Taxonomy" id="1230097"/>
    <lineage>
        <taxon>Eukaryota</taxon>
        <taxon>Fungi</taxon>
        <taxon>Dikarya</taxon>
        <taxon>Ascomycota</taxon>
        <taxon>Pezizomycotina</taxon>
        <taxon>Sordariomycetes</taxon>
        <taxon>Sordariomycetidae</taxon>
        <taxon>Diaporthales</taxon>
        <taxon>Cytosporaceae</taxon>
        <taxon>Cytospora</taxon>
    </lineage>
</organism>
<comment type="similarity">
    <text evidence="1">Belongs to the class-I pyridoxal-phosphate-dependent aminotransferase family.</text>
</comment>
<feature type="domain" description="Aminotransferase class I/classII large" evidence="3">
    <location>
        <begin position="46"/>
        <end position="420"/>
    </location>
</feature>